<keyword evidence="3 5" id="KW-1133">Transmembrane helix</keyword>
<keyword evidence="8" id="KW-1185">Reference proteome</keyword>
<dbReference type="Pfam" id="PF04932">
    <property type="entry name" value="Wzy_C"/>
    <property type="match status" value="1"/>
</dbReference>
<evidence type="ECO:0000256" key="2">
    <source>
        <dbReference type="ARBA" id="ARBA00022692"/>
    </source>
</evidence>
<name>A0A1W1VHH4_9BACT</name>
<evidence type="ECO:0000256" key="1">
    <source>
        <dbReference type="ARBA" id="ARBA00004141"/>
    </source>
</evidence>
<comment type="subcellular location">
    <subcellularLocation>
        <location evidence="1">Membrane</location>
        <topology evidence="1">Multi-pass membrane protein</topology>
    </subcellularLocation>
</comment>
<organism evidence="7 8">
    <name type="scientific">Hymenobacter roseosalivarius DSM 11622</name>
    <dbReference type="NCBI Taxonomy" id="645990"/>
    <lineage>
        <taxon>Bacteria</taxon>
        <taxon>Pseudomonadati</taxon>
        <taxon>Bacteroidota</taxon>
        <taxon>Cytophagia</taxon>
        <taxon>Cytophagales</taxon>
        <taxon>Hymenobacteraceae</taxon>
        <taxon>Hymenobacter</taxon>
    </lineage>
</organism>
<evidence type="ECO:0000256" key="4">
    <source>
        <dbReference type="ARBA" id="ARBA00023136"/>
    </source>
</evidence>
<reference evidence="7 8" key="1">
    <citation type="submission" date="2017-04" db="EMBL/GenBank/DDBJ databases">
        <authorList>
            <person name="Afonso C.L."/>
            <person name="Miller P.J."/>
            <person name="Scott M.A."/>
            <person name="Spackman E."/>
            <person name="Goraichik I."/>
            <person name="Dimitrov K.M."/>
            <person name="Suarez D.L."/>
            <person name="Swayne D.E."/>
        </authorList>
    </citation>
    <scope>NUCLEOTIDE SEQUENCE [LARGE SCALE GENOMIC DNA]</scope>
    <source>
        <strain evidence="7 8">DSM 11622</strain>
    </source>
</reference>
<evidence type="ECO:0000313" key="7">
    <source>
        <dbReference type="EMBL" id="SMB92786.1"/>
    </source>
</evidence>
<feature type="transmembrane region" description="Helical" evidence="5">
    <location>
        <begin position="339"/>
        <end position="363"/>
    </location>
</feature>
<proteinExistence type="predicted"/>
<dbReference type="InterPro" id="IPR007016">
    <property type="entry name" value="O-antigen_ligase-rel_domated"/>
</dbReference>
<dbReference type="AlphaFoldDB" id="A0A1W1VHH4"/>
<feature type="transmembrane region" description="Helical" evidence="5">
    <location>
        <begin position="133"/>
        <end position="154"/>
    </location>
</feature>
<accession>A0A1W1VHH4</accession>
<dbReference type="PANTHER" id="PTHR37422:SF23">
    <property type="entry name" value="TEICHURONIC ACID BIOSYNTHESIS PROTEIN TUAE"/>
    <property type="match status" value="1"/>
</dbReference>
<feature type="transmembrane region" description="Helical" evidence="5">
    <location>
        <begin position="235"/>
        <end position="255"/>
    </location>
</feature>
<keyword evidence="4 5" id="KW-0472">Membrane</keyword>
<dbReference type="GO" id="GO:0016020">
    <property type="term" value="C:membrane"/>
    <property type="evidence" value="ECO:0007669"/>
    <property type="project" value="UniProtKB-SubCell"/>
</dbReference>
<dbReference type="InterPro" id="IPR051533">
    <property type="entry name" value="WaaL-like"/>
</dbReference>
<feature type="transmembrane region" description="Helical" evidence="5">
    <location>
        <begin position="207"/>
        <end position="223"/>
    </location>
</feature>
<dbReference type="EMBL" id="FWWW01000061">
    <property type="protein sequence ID" value="SMB92786.1"/>
    <property type="molecule type" value="Genomic_DNA"/>
</dbReference>
<gene>
    <name evidence="7" type="ORF">SAMN00120144_3298</name>
</gene>
<evidence type="ECO:0000259" key="6">
    <source>
        <dbReference type="Pfam" id="PF04932"/>
    </source>
</evidence>
<sequence length="441" mass="49333">MKLRYRLLYALPLLAILILDLLFSTLITGRIETDEMGRAAPSPLDGYSPLVIAGCIPLSILLYKYLSGIARYVFWCALAGIGLLMAESYLLYDVPFVYPHVFQKIMVLFTLPAIYGIYTIIGRITLPDLIGMIWIALVLNVSIINPDALSMGAFVNHERGLVASSVYLLVLPLLFHFNTYLQTLKPLQLALFFVAAITILFFQHRTVWVVSVISLAINVILLLGKERQRLSFKALLPLFGIPAIILFLTITTLAVSNPKILTKIADDIADIENHDKQGTGGWRAEQARSYWPFIVDNPVAGMRFRGFELPIQFYDPDQPTLVVFPDGNGHFLHSFYIDALFYFGIIGLILLSMPQLYAGLLLLRRPATDAETLTWCLFIATSLVYGYSYSLPPYFYGLVGFGFYRIKTLVALAATPVPEKEVPSSIVSTTRQDEPAIHYSA</sequence>
<feature type="transmembrane region" description="Helical" evidence="5">
    <location>
        <begin position="104"/>
        <end position="121"/>
    </location>
</feature>
<feature type="transmembrane region" description="Helical" evidence="5">
    <location>
        <begin position="72"/>
        <end position="92"/>
    </location>
</feature>
<dbReference type="PANTHER" id="PTHR37422">
    <property type="entry name" value="TEICHURONIC ACID BIOSYNTHESIS PROTEIN TUAE"/>
    <property type="match status" value="1"/>
</dbReference>
<feature type="transmembrane region" description="Helical" evidence="5">
    <location>
        <begin position="184"/>
        <end position="201"/>
    </location>
</feature>
<evidence type="ECO:0000313" key="8">
    <source>
        <dbReference type="Proteomes" id="UP000192266"/>
    </source>
</evidence>
<dbReference type="OrthoDB" id="742098at2"/>
<feature type="domain" description="O-antigen ligase-related" evidence="6">
    <location>
        <begin position="191"/>
        <end position="351"/>
    </location>
</feature>
<evidence type="ECO:0000256" key="5">
    <source>
        <dbReference type="SAM" id="Phobius"/>
    </source>
</evidence>
<protein>
    <recommendedName>
        <fullName evidence="6">O-antigen ligase-related domain-containing protein</fullName>
    </recommendedName>
</protein>
<feature type="transmembrane region" description="Helical" evidence="5">
    <location>
        <begin position="370"/>
        <end position="388"/>
    </location>
</feature>
<keyword evidence="2 5" id="KW-0812">Transmembrane</keyword>
<feature type="transmembrane region" description="Helical" evidence="5">
    <location>
        <begin position="7"/>
        <end position="27"/>
    </location>
</feature>
<evidence type="ECO:0000256" key="3">
    <source>
        <dbReference type="ARBA" id="ARBA00022989"/>
    </source>
</evidence>
<dbReference type="STRING" id="645990.SAMN00120144_3298"/>
<feature type="transmembrane region" description="Helical" evidence="5">
    <location>
        <begin position="47"/>
        <end position="65"/>
    </location>
</feature>
<dbReference type="Proteomes" id="UP000192266">
    <property type="component" value="Unassembled WGS sequence"/>
</dbReference>